<dbReference type="RefSeq" id="WP_091359369.1">
    <property type="nucleotide sequence ID" value="NZ_AP025284.1"/>
</dbReference>
<organism evidence="1 2">
    <name type="scientific">Amphritea atlantica</name>
    <dbReference type="NCBI Taxonomy" id="355243"/>
    <lineage>
        <taxon>Bacteria</taxon>
        <taxon>Pseudomonadati</taxon>
        <taxon>Pseudomonadota</taxon>
        <taxon>Gammaproteobacteria</taxon>
        <taxon>Oceanospirillales</taxon>
        <taxon>Oceanospirillaceae</taxon>
        <taxon>Amphritea</taxon>
    </lineage>
</organism>
<sequence length="136" mass="15288">MRFIIRSHNDAFHLEPCDSETAAAPGAADYLIGDADTLLRLYVETDLDDPLFKLLQQLRGHFLADLDAVETRAEIYGLIYWLLDDNGISAQGASLEETADRLSDIDIAADSDQYAKIIFHLRDAVDRLCEMELEDI</sequence>
<dbReference type="Proteomes" id="UP000198749">
    <property type="component" value="Unassembled WGS sequence"/>
</dbReference>
<evidence type="ECO:0000313" key="1">
    <source>
        <dbReference type="EMBL" id="SEQ79919.1"/>
    </source>
</evidence>
<accession>A0A1H9IZH2</accession>
<dbReference type="EMBL" id="FOGB01000008">
    <property type="protein sequence ID" value="SEQ79919.1"/>
    <property type="molecule type" value="Genomic_DNA"/>
</dbReference>
<dbReference type="AlphaFoldDB" id="A0A1H9IZH2"/>
<dbReference type="OrthoDB" id="6120777at2"/>
<proteinExistence type="predicted"/>
<reference evidence="2" key="1">
    <citation type="submission" date="2016-10" db="EMBL/GenBank/DDBJ databases">
        <authorList>
            <person name="Varghese N."/>
            <person name="Submissions S."/>
        </authorList>
    </citation>
    <scope>NUCLEOTIDE SEQUENCE [LARGE SCALE GENOMIC DNA]</scope>
    <source>
        <strain evidence="2">DSM 18887</strain>
    </source>
</reference>
<keyword evidence="2" id="KW-1185">Reference proteome</keyword>
<evidence type="ECO:0000313" key="2">
    <source>
        <dbReference type="Proteomes" id="UP000198749"/>
    </source>
</evidence>
<gene>
    <name evidence="1" type="ORF">SAMN03080615_02778</name>
</gene>
<name>A0A1H9IZH2_9GAMM</name>
<protein>
    <submittedName>
        <fullName evidence="1">Uncharacterized protein</fullName>
    </submittedName>
</protein>
<dbReference type="STRING" id="355243.SAMN03080615_02778"/>